<sequence>MNWESLYDMQRELDHYIEQQHGIEKGQKVEEKVLALLVELGELANETRCFKFWSTKGPSEKSVILEEYVDGVHFLLSLGLDLDYRYTATPLVEVDSQTSAFLTVYRSIERLRERKDEQSYKKAFYDYLVLGLTLGITEKELIDAYERKNAINFERQDEGY</sequence>
<dbReference type="OrthoDB" id="5506143at2"/>
<dbReference type="Gene3D" id="1.10.4010.10">
    <property type="entry name" value="Type II deoxyuridine triphosphatase"/>
    <property type="match status" value="1"/>
</dbReference>
<evidence type="ECO:0000313" key="2">
    <source>
        <dbReference type="Proteomes" id="UP000198860"/>
    </source>
</evidence>
<proteinExistence type="predicted"/>
<keyword evidence="2" id="KW-1185">Reference proteome</keyword>
<dbReference type="CDD" id="cd11527">
    <property type="entry name" value="NTP-PPase_dUTPase"/>
    <property type="match status" value="1"/>
</dbReference>
<protein>
    <submittedName>
        <fullName evidence="1">Dimeric dUTPase, all-alpha-NTP-PPase (MazG) superfamily</fullName>
    </submittedName>
</protein>
<dbReference type="EMBL" id="FNIZ01000001">
    <property type="protein sequence ID" value="SDN78281.1"/>
    <property type="molecule type" value="Genomic_DNA"/>
</dbReference>
<dbReference type="InterPro" id="IPR014871">
    <property type="entry name" value="dUTPase/dCTP_pyrophosphatase"/>
</dbReference>
<evidence type="ECO:0000313" key="1">
    <source>
        <dbReference type="EMBL" id="SDN78281.1"/>
    </source>
</evidence>
<gene>
    <name evidence="1" type="ORF">SAMN05421677_101116</name>
</gene>
<organism evidence="1 2">
    <name type="scientific">Halobacillus aidingensis</name>
    <dbReference type="NCBI Taxonomy" id="240303"/>
    <lineage>
        <taxon>Bacteria</taxon>
        <taxon>Bacillati</taxon>
        <taxon>Bacillota</taxon>
        <taxon>Bacilli</taxon>
        <taxon>Bacillales</taxon>
        <taxon>Bacillaceae</taxon>
        <taxon>Halobacillus</taxon>
    </lineage>
</organism>
<dbReference type="Pfam" id="PF08761">
    <property type="entry name" value="dUTPase_2"/>
    <property type="match status" value="1"/>
</dbReference>
<dbReference type="SUPFAM" id="SSF101386">
    <property type="entry name" value="all-alpha NTP pyrophosphatases"/>
    <property type="match status" value="1"/>
</dbReference>
<dbReference type="InterPro" id="IPR016947">
    <property type="entry name" value="UCP030140"/>
</dbReference>
<accession>A0A1H0E7J6</accession>
<dbReference type="STRING" id="240303.SAMN05421677_101116"/>
<reference evidence="2" key="1">
    <citation type="submission" date="2016-10" db="EMBL/GenBank/DDBJ databases">
        <authorList>
            <person name="Varghese N."/>
            <person name="Submissions S."/>
        </authorList>
    </citation>
    <scope>NUCLEOTIDE SEQUENCE [LARGE SCALE GENOMIC DNA]</scope>
    <source>
        <strain evidence="2">CGMCC 1.3703</strain>
    </source>
</reference>
<dbReference type="PIRSF" id="PIRSF030140">
    <property type="entry name" value="UCP030140"/>
    <property type="match status" value="1"/>
</dbReference>
<dbReference type="RefSeq" id="WP_089650570.1">
    <property type="nucleotide sequence ID" value="NZ_FNIZ01000001.1"/>
</dbReference>
<dbReference type="AlphaFoldDB" id="A0A1H0E7J6"/>
<dbReference type="Proteomes" id="UP000198860">
    <property type="component" value="Unassembled WGS sequence"/>
</dbReference>
<name>A0A1H0E7J6_HALAD</name>